<proteinExistence type="predicted"/>
<dbReference type="Proteomes" id="UP000606974">
    <property type="component" value="Unassembled WGS sequence"/>
</dbReference>
<accession>A0A8H7AMH6</accession>
<protein>
    <submittedName>
        <fullName evidence="1">Uncharacterized protein</fullName>
    </submittedName>
</protein>
<name>A0A8H7AMH6_9EURO</name>
<evidence type="ECO:0000313" key="2">
    <source>
        <dbReference type="Proteomes" id="UP000606974"/>
    </source>
</evidence>
<dbReference type="EMBL" id="JAACFV010000025">
    <property type="protein sequence ID" value="KAF7510884.1"/>
    <property type="molecule type" value="Genomic_DNA"/>
</dbReference>
<gene>
    <name evidence="1" type="ORF">GJ744_005714</name>
</gene>
<reference evidence="1" key="1">
    <citation type="submission" date="2020-02" db="EMBL/GenBank/DDBJ databases">
        <authorList>
            <person name="Palmer J.M."/>
        </authorList>
    </citation>
    <scope>NUCLEOTIDE SEQUENCE</scope>
    <source>
        <strain evidence="1">EPUS1.4</strain>
        <tissue evidence="1">Thallus</tissue>
    </source>
</reference>
<dbReference type="AlphaFoldDB" id="A0A8H7AMH6"/>
<keyword evidence="2" id="KW-1185">Reference proteome</keyword>
<organism evidence="1 2">
    <name type="scientific">Endocarpon pusillum</name>
    <dbReference type="NCBI Taxonomy" id="364733"/>
    <lineage>
        <taxon>Eukaryota</taxon>
        <taxon>Fungi</taxon>
        <taxon>Dikarya</taxon>
        <taxon>Ascomycota</taxon>
        <taxon>Pezizomycotina</taxon>
        <taxon>Eurotiomycetes</taxon>
        <taxon>Chaetothyriomycetidae</taxon>
        <taxon>Verrucariales</taxon>
        <taxon>Verrucariaceae</taxon>
        <taxon>Endocarpon</taxon>
    </lineage>
</organism>
<evidence type="ECO:0000313" key="1">
    <source>
        <dbReference type="EMBL" id="KAF7510884.1"/>
    </source>
</evidence>
<comment type="caution">
    <text evidence="1">The sequence shown here is derived from an EMBL/GenBank/DDBJ whole genome shotgun (WGS) entry which is preliminary data.</text>
</comment>
<sequence length="67" mass="7539">MLAVLENPAERIQTWARRGGAPMGIGRNNREAIETVALHNDSSHSRLLLSTTRLDKRCSRQDIIDLL</sequence>